<dbReference type="EMBL" id="VVYW01000003">
    <property type="protein sequence ID" value="KAA5410585.1"/>
    <property type="molecule type" value="Genomic_DNA"/>
</dbReference>
<reference evidence="11 12" key="3">
    <citation type="journal article" date="2019" name="Nat. Med.">
        <title>A library of human gut bacterial isolates paired with longitudinal multiomics data enables mechanistic microbiome research.</title>
        <authorList>
            <person name="Poyet M."/>
            <person name="Groussin M."/>
            <person name="Gibbons S.M."/>
            <person name="Avila-Pacheco J."/>
            <person name="Jiang X."/>
            <person name="Kearney S.M."/>
            <person name="Perrotta A.R."/>
            <person name="Berdy B."/>
            <person name="Zhao S."/>
            <person name="Lieberman T.D."/>
            <person name="Swanson P.K."/>
            <person name="Smith M."/>
            <person name="Roesemann S."/>
            <person name="Alexander J.E."/>
            <person name="Rich S.A."/>
            <person name="Livny J."/>
            <person name="Vlamakis H."/>
            <person name="Clish C."/>
            <person name="Bullock K."/>
            <person name="Deik A."/>
            <person name="Scott J."/>
            <person name="Pierce K.A."/>
            <person name="Xavier R.J."/>
            <person name="Alm E.J."/>
        </authorList>
    </citation>
    <scope>NUCLEOTIDE SEQUENCE [LARGE SCALE GENOMIC DNA]</scope>
    <source>
        <strain evidence="5 12">BIOML-A6</strain>
        <strain evidence="3 11">BIOML-A7</strain>
        <strain evidence="4 13">BIOML-A8</strain>
    </source>
</reference>
<dbReference type="EMBL" id="JAVSNH010000001">
    <property type="protein sequence ID" value="MDT4512554.1"/>
    <property type="molecule type" value="Genomic_DNA"/>
</dbReference>
<dbReference type="Proteomes" id="UP001266995">
    <property type="component" value="Unassembled WGS sequence"/>
</dbReference>
<dbReference type="Pfam" id="PF09633">
    <property type="entry name" value="DUF2023"/>
    <property type="match status" value="1"/>
</dbReference>
<reference evidence="6" key="4">
    <citation type="submission" date="2023-03" db="EMBL/GenBank/DDBJ databases">
        <title>DFI Biobank Strains.</title>
        <authorList>
            <person name="Mostad J."/>
            <person name="Paddock L."/>
            <person name="Medina S."/>
            <person name="Waligurski E."/>
            <person name="Barat B."/>
            <person name="Smith R."/>
            <person name="Burgo V."/>
            <person name="Metcalfe C."/>
            <person name="Woodson C."/>
            <person name="Sundararajan A."/>
            <person name="Ramaswamy R."/>
            <person name="Lin H."/>
            <person name="Pamer E.G."/>
        </authorList>
    </citation>
    <scope>NUCLEOTIDE SEQUENCE</scope>
    <source>
        <strain evidence="6">DFI.9.5</strain>
    </source>
</reference>
<evidence type="ECO:0000313" key="9">
    <source>
        <dbReference type="Proteomes" id="UP000061809"/>
    </source>
</evidence>
<dbReference type="Proteomes" id="UP000061809">
    <property type="component" value="Chromosome"/>
</dbReference>
<accession>A0A0P0GLM3</accession>
<evidence type="ECO:0000313" key="3">
    <source>
        <dbReference type="EMBL" id="KAA5410585.1"/>
    </source>
</evidence>
<reference evidence="7" key="5">
    <citation type="submission" date="2023-08" db="EMBL/GenBank/DDBJ databases">
        <title>Reintroducing virulent viruses to syntetic microbiomes.</title>
        <authorList>
            <person name="Wilde J."/>
            <person name="Boyes R."/>
            <person name="Robinson A.V."/>
            <person name="Daisley B.A."/>
            <person name="Allen-Vercoe E."/>
        </authorList>
    </citation>
    <scope>NUCLEOTIDE SEQUENCE</scope>
    <source>
        <strain evidence="7">225I_12FAA</strain>
    </source>
</reference>
<evidence type="ECO:0000313" key="10">
    <source>
        <dbReference type="Proteomes" id="UP000283341"/>
    </source>
</evidence>
<proteinExistence type="predicted"/>
<dbReference type="STRING" id="246787.BcellWH2_04885"/>
<dbReference type="EMBL" id="QRVJ01000004">
    <property type="protein sequence ID" value="RGS38060.1"/>
    <property type="molecule type" value="Genomic_DNA"/>
</dbReference>
<dbReference type="InterPro" id="IPR036780">
    <property type="entry name" value="PG1857-like_sf"/>
</dbReference>
<name>A0A0P0GLM3_9BACE</name>
<evidence type="ECO:0000313" key="7">
    <source>
        <dbReference type="EMBL" id="MDT4512554.1"/>
    </source>
</evidence>
<evidence type="ECO:0000313" key="13">
    <source>
        <dbReference type="Proteomes" id="UP000482653"/>
    </source>
</evidence>
<dbReference type="Proteomes" id="UP000325055">
    <property type="component" value="Unassembled WGS sequence"/>
</dbReference>
<sequence>MTISDINPVELKVFLNHIYEFKKGVRQMVLYTTNKKYEAFAVKRLTDQKISYVIQPVGNGRINLFFGRKECIEAIRLLVRQPLNKLSPEEDFILGAMLGYDICAQCERYCERKVRCA</sequence>
<dbReference type="InterPro" id="IPR018594">
    <property type="entry name" value="DUF2023"/>
</dbReference>
<evidence type="ECO:0000313" key="5">
    <source>
        <dbReference type="EMBL" id="KAA5418672.1"/>
    </source>
</evidence>
<evidence type="ECO:0000313" key="2">
    <source>
        <dbReference type="EMBL" id="ALJ62094.1"/>
    </source>
</evidence>
<evidence type="ECO:0000313" key="11">
    <source>
        <dbReference type="Proteomes" id="UP000325055"/>
    </source>
</evidence>
<evidence type="ECO:0000313" key="4">
    <source>
        <dbReference type="EMBL" id="KAA5413605.1"/>
    </source>
</evidence>
<evidence type="ECO:0000313" key="6">
    <source>
        <dbReference type="EMBL" id="MDE8696170.1"/>
    </source>
</evidence>
<organism evidence="2 9">
    <name type="scientific">Bacteroides cellulosilyticus</name>
    <dbReference type="NCBI Taxonomy" id="246787"/>
    <lineage>
        <taxon>Bacteria</taxon>
        <taxon>Pseudomonadati</taxon>
        <taxon>Bacteroidota</taxon>
        <taxon>Bacteroidia</taxon>
        <taxon>Bacteroidales</taxon>
        <taxon>Bacteroidaceae</taxon>
        <taxon>Bacteroides</taxon>
    </lineage>
</organism>
<dbReference type="eggNOG" id="ENOG5032RXB">
    <property type="taxonomic scope" value="Bacteria"/>
</dbReference>
<dbReference type="Proteomes" id="UP000482653">
    <property type="component" value="Unassembled WGS sequence"/>
</dbReference>
<dbReference type="Proteomes" id="UP000448877">
    <property type="component" value="Unassembled WGS sequence"/>
</dbReference>
<evidence type="ECO:0000313" key="8">
    <source>
        <dbReference type="EMBL" id="RGS38060.1"/>
    </source>
</evidence>
<reference evidence="8 10" key="2">
    <citation type="submission" date="2018-08" db="EMBL/GenBank/DDBJ databases">
        <title>A genome reference for cultivated species of the human gut microbiota.</title>
        <authorList>
            <person name="Zou Y."/>
            <person name="Xue W."/>
            <person name="Luo G."/>
        </authorList>
    </citation>
    <scope>NUCLEOTIDE SEQUENCE [LARGE SCALE GENOMIC DNA]</scope>
    <source>
        <strain evidence="8 10">AF22-3AC</strain>
    </source>
</reference>
<dbReference type="RefSeq" id="WP_007212218.1">
    <property type="nucleotide sequence ID" value="NZ_CABMLT010000004.1"/>
</dbReference>
<dbReference type="Gene3D" id="3.30.2190.10">
    <property type="entry name" value="PG1857-like"/>
    <property type="match status" value="1"/>
</dbReference>
<dbReference type="EMBL" id="VVYX01000047">
    <property type="protein sequence ID" value="KAA5413605.1"/>
    <property type="molecule type" value="Genomic_DNA"/>
</dbReference>
<dbReference type="SUPFAM" id="SSF160448">
    <property type="entry name" value="PG1857-like"/>
    <property type="match status" value="1"/>
</dbReference>
<dbReference type="AlphaFoldDB" id="A0A0P0GLM3"/>
<dbReference type="EMBL" id="JARFID010000022">
    <property type="protein sequence ID" value="MDE8696170.1"/>
    <property type="molecule type" value="Genomic_DNA"/>
</dbReference>
<dbReference type="KEGG" id="bcel:BcellWH2_04885"/>
<dbReference type="EMBL" id="CP012801">
    <property type="protein sequence ID" value="ALJ62094.1"/>
    <property type="molecule type" value="Genomic_DNA"/>
</dbReference>
<dbReference type="Proteomes" id="UP001221924">
    <property type="component" value="Unassembled WGS sequence"/>
</dbReference>
<evidence type="ECO:0000259" key="1">
    <source>
        <dbReference type="Pfam" id="PF09633"/>
    </source>
</evidence>
<feature type="domain" description="DUF2023" evidence="1">
    <location>
        <begin position="12"/>
        <end position="112"/>
    </location>
</feature>
<dbReference type="PATRIC" id="fig|246787.4.peg.5043"/>
<dbReference type="GeneID" id="66309132"/>
<dbReference type="Proteomes" id="UP000283341">
    <property type="component" value="Unassembled WGS sequence"/>
</dbReference>
<evidence type="ECO:0000313" key="12">
    <source>
        <dbReference type="Proteomes" id="UP000448877"/>
    </source>
</evidence>
<protein>
    <submittedName>
        <fullName evidence="3">DUF2023 family protein</fullName>
    </submittedName>
</protein>
<dbReference type="EMBL" id="VVYV01000016">
    <property type="protein sequence ID" value="KAA5418672.1"/>
    <property type="molecule type" value="Genomic_DNA"/>
</dbReference>
<gene>
    <name evidence="2" type="ORF">BcellWH2_04885</name>
    <name evidence="8" type="ORF">DWX97_06665</name>
    <name evidence="5" type="ORF">F2Y81_11215</name>
    <name evidence="3" type="ORF">F2Y86_04955</name>
    <name evidence="4" type="ORF">F2Y87_25435</name>
    <name evidence="6" type="ORF">PZH42_18820</name>
    <name evidence="7" type="ORF">RO785_16410</name>
</gene>
<reference evidence="2 9" key="1">
    <citation type="journal article" date="2015" name="Science">
        <title>Genetic determinants of in vivo fitness and diet responsiveness in multiple human gut Bacteroides.</title>
        <authorList>
            <person name="Wu M."/>
            <person name="McNulty N.P."/>
            <person name="Rodionov D.A."/>
            <person name="Khoroshkin M.S."/>
            <person name="Griffin N.W."/>
            <person name="Cheng J."/>
            <person name="Latreille P."/>
            <person name="Kerstetter R.A."/>
            <person name="Terrapon N."/>
            <person name="Henrissat B."/>
            <person name="Osterman A.L."/>
            <person name="Gordon J.I."/>
        </authorList>
    </citation>
    <scope>NUCLEOTIDE SEQUENCE [LARGE SCALE GENOMIC DNA]</scope>
    <source>
        <strain evidence="2 9">WH2</strain>
    </source>
</reference>